<dbReference type="AlphaFoldDB" id="S4NN25"/>
<protein>
    <submittedName>
        <fullName evidence="1">Uncharacterized protein</fullName>
    </submittedName>
</protein>
<sequence>MLYTQKLRRIDKVKDKYMLGSKTYKSSLVKIRDLFTTNCALITLVFFPSKLSQMQLLSMGKCCDYVWFALAQYSVCPSILTNVLNVKVCLFVLPSRPD</sequence>
<reference evidence="1" key="2">
    <citation type="submission" date="2013-05" db="EMBL/GenBank/DDBJ databases">
        <authorList>
            <person name="Carter J.-M."/>
            <person name="Baker S.C."/>
            <person name="Pink R."/>
            <person name="Carter D.R.F."/>
            <person name="Collins A."/>
            <person name="Tomlin J."/>
            <person name="Gibbs M."/>
            <person name="Breuker C.J."/>
        </authorList>
    </citation>
    <scope>NUCLEOTIDE SEQUENCE</scope>
    <source>
        <tissue evidence="1">Ovary</tissue>
    </source>
</reference>
<proteinExistence type="predicted"/>
<accession>S4NN25</accession>
<evidence type="ECO:0000313" key="1">
    <source>
        <dbReference type="EMBL" id="JAA78439.1"/>
    </source>
</evidence>
<reference evidence="1" key="1">
    <citation type="journal article" date="2013" name="BMC Genomics">
        <title>Unscrambling butterfly oogenesis.</title>
        <authorList>
            <person name="Carter J.M."/>
            <person name="Baker S.C."/>
            <person name="Pink R."/>
            <person name="Carter D.R."/>
            <person name="Collins A."/>
            <person name="Tomlin J."/>
            <person name="Gibbs M."/>
            <person name="Breuker C.J."/>
        </authorList>
    </citation>
    <scope>NUCLEOTIDE SEQUENCE</scope>
    <source>
        <tissue evidence="1">Ovary</tissue>
    </source>
</reference>
<dbReference type="EMBL" id="GAIX01014121">
    <property type="protein sequence ID" value="JAA78439.1"/>
    <property type="molecule type" value="Transcribed_RNA"/>
</dbReference>
<name>S4NN25_9NEOP</name>
<organism evidence="1">
    <name type="scientific">Pararge aegeria</name>
    <name type="common">speckled wood butterfly</name>
    <dbReference type="NCBI Taxonomy" id="116150"/>
    <lineage>
        <taxon>Eukaryota</taxon>
        <taxon>Metazoa</taxon>
        <taxon>Ecdysozoa</taxon>
        <taxon>Arthropoda</taxon>
        <taxon>Hexapoda</taxon>
        <taxon>Insecta</taxon>
        <taxon>Pterygota</taxon>
        <taxon>Neoptera</taxon>
        <taxon>Endopterygota</taxon>
        <taxon>Lepidoptera</taxon>
        <taxon>Glossata</taxon>
        <taxon>Ditrysia</taxon>
        <taxon>Papilionoidea</taxon>
        <taxon>Nymphalidae</taxon>
        <taxon>Satyrinae</taxon>
        <taxon>Satyrini</taxon>
        <taxon>Parargina</taxon>
        <taxon>Pararge</taxon>
    </lineage>
</organism>